<feature type="region of interest" description="Disordered" evidence="1">
    <location>
        <begin position="1"/>
        <end position="76"/>
    </location>
</feature>
<feature type="compositionally biased region" description="Polar residues" evidence="1">
    <location>
        <begin position="7"/>
        <end position="18"/>
    </location>
</feature>
<feature type="compositionally biased region" description="Low complexity" evidence="1">
    <location>
        <begin position="28"/>
        <end position="38"/>
    </location>
</feature>
<keyword evidence="3" id="KW-1185">Reference proteome</keyword>
<evidence type="ECO:0000313" key="2">
    <source>
        <dbReference type="EMBL" id="VDP71350.1"/>
    </source>
</evidence>
<name>A0A183AAM8_9TREM</name>
<organism evidence="4">
    <name type="scientific">Echinostoma caproni</name>
    <dbReference type="NCBI Taxonomy" id="27848"/>
    <lineage>
        <taxon>Eukaryota</taxon>
        <taxon>Metazoa</taxon>
        <taxon>Spiralia</taxon>
        <taxon>Lophotrochozoa</taxon>
        <taxon>Platyhelminthes</taxon>
        <taxon>Trematoda</taxon>
        <taxon>Digenea</taxon>
        <taxon>Plagiorchiida</taxon>
        <taxon>Echinostomata</taxon>
        <taxon>Echinostomatoidea</taxon>
        <taxon>Echinostomatidae</taxon>
        <taxon>Echinostoma</taxon>
    </lineage>
</organism>
<evidence type="ECO:0000313" key="4">
    <source>
        <dbReference type="WBParaSite" id="ECPE_0000402001-mRNA-1"/>
    </source>
</evidence>
<gene>
    <name evidence="2" type="ORF">ECPE_LOCUS4013</name>
</gene>
<proteinExistence type="predicted"/>
<sequence>MAPVTITAANLSGGNETKATAKKRHHATGTTSGTTASANGKHFSVGSSHRRHSHSNSSASSVVSGTGDPIDPYEFAVKTDDDEVNTCGINTTVAPMKRMKLDKVSTQ</sequence>
<reference evidence="2 3" key="2">
    <citation type="submission" date="2018-11" db="EMBL/GenBank/DDBJ databases">
        <authorList>
            <consortium name="Pathogen Informatics"/>
        </authorList>
    </citation>
    <scope>NUCLEOTIDE SEQUENCE [LARGE SCALE GENOMIC DNA]</scope>
    <source>
        <strain evidence="2 3">Egypt</strain>
    </source>
</reference>
<protein>
    <submittedName>
        <fullName evidence="2 4">Uncharacterized protein</fullName>
    </submittedName>
</protein>
<dbReference type="Proteomes" id="UP000272942">
    <property type="component" value="Unassembled WGS sequence"/>
</dbReference>
<dbReference type="EMBL" id="UZAN01040910">
    <property type="protein sequence ID" value="VDP71350.1"/>
    <property type="molecule type" value="Genomic_DNA"/>
</dbReference>
<evidence type="ECO:0000256" key="1">
    <source>
        <dbReference type="SAM" id="MobiDB-lite"/>
    </source>
</evidence>
<dbReference type="AlphaFoldDB" id="A0A183AAM8"/>
<dbReference type="OrthoDB" id="6288160at2759"/>
<evidence type="ECO:0000313" key="3">
    <source>
        <dbReference type="Proteomes" id="UP000272942"/>
    </source>
</evidence>
<accession>A0A183AAM8</accession>
<reference evidence="4" key="1">
    <citation type="submission" date="2016-06" db="UniProtKB">
        <authorList>
            <consortium name="WormBaseParasite"/>
        </authorList>
    </citation>
    <scope>IDENTIFICATION</scope>
</reference>
<dbReference type="WBParaSite" id="ECPE_0000402001-mRNA-1">
    <property type="protein sequence ID" value="ECPE_0000402001-mRNA-1"/>
    <property type="gene ID" value="ECPE_0000402001"/>
</dbReference>
<feature type="compositionally biased region" description="Low complexity" evidence="1">
    <location>
        <begin position="55"/>
        <end position="65"/>
    </location>
</feature>